<reference evidence="2" key="1">
    <citation type="submission" date="2021-12" db="EMBL/GenBank/DDBJ databases">
        <authorList>
            <person name="Martin H S."/>
        </authorList>
    </citation>
    <scope>NUCLEOTIDE SEQUENCE</scope>
</reference>
<accession>A0A8J9UWD8</accession>
<keyword evidence="1" id="KW-1133">Transmembrane helix</keyword>
<gene>
    <name evidence="2" type="ORF">BINO364_LOCUS12423</name>
</gene>
<evidence type="ECO:0000256" key="1">
    <source>
        <dbReference type="SAM" id="Phobius"/>
    </source>
</evidence>
<keyword evidence="1" id="KW-0812">Transmembrane</keyword>
<feature type="non-terminal residue" evidence="2">
    <location>
        <position position="83"/>
    </location>
</feature>
<feature type="transmembrane region" description="Helical" evidence="1">
    <location>
        <begin position="27"/>
        <end position="49"/>
    </location>
</feature>
<keyword evidence="3" id="KW-1185">Reference proteome</keyword>
<name>A0A8J9UWD8_9NEOP</name>
<keyword evidence="1" id="KW-0472">Membrane</keyword>
<sequence length="83" mass="9566">MIIVIVKVKRQSSTIFLNVENKYNISIYNNFTLTTFVSNIVKLVFLVLIHIDVFTFTRSNGEIILIGSPLQGRKQRYSFKGII</sequence>
<protein>
    <submittedName>
        <fullName evidence="2">Uncharacterized protein</fullName>
    </submittedName>
</protein>
<dbReference type="Proteomes" id="UP000838878">
    <property type="component" value="Chromosome 6"/>
</dbReference>
<proteinExistence type="predicted"/>
<dbReference type="AlphaFoldDB" id="A0A8J9UWD8"/>
<organism evidence="2 3">
    <name type="scientific">Brenthis ino</name>
    <name type="common">lesser marbled fritillary</name>
    <dbReference type="NCBI Taxonomy" id="405034"/>
    <lineage>
        <taxon>Eukaryota</taxon>
        <taxon>Metazoa</taxon>
        <taxon>Ecdysozoa</taxon>
        <taxon>Arthropoda</taxon>
        <taxon>Hexapoda</taxon>
        <taxon>Insecta</taxon>
        <taxon>Pterygota</taxon>
        <taxon>Neoptera</taxon>
        <taxon>Endopterygota</taxon>
        <taxon>Lepidoptera</taxon>
        <taxon>Glossata</taxon>
        <taxon>Ditrysia</taxon>
        <taxon>Papilionoidea</taxon>
        <taxon>Nymphalidae</taxon>
        <taxon>Heliconiinae</taxon>
        <taxon>Argynnini</taxon>
        <taxon>Brenthis</taxon>
    </lineage>
</organism>
<evidence type="ECO:0000313" key="3">
    <source>
        <dbReference type="Proteomes" id="UP000838878"/>
    </source>
</evidence>
<evidence type="ECO:0000313" key="2">
    <source>
        <dbReference type="EMBL" id="CAH0727027.1"/>
    </source>
</evidence>
<dbReference type="EMBL" id="OV170226">
    <property type="protein sequence ID" value="CAH0727027.1"/>
    <property type="molecule type" value="Genomic_DNA"/>
</dbReference>